<evidence type="ECO:0000313" key="9">
    <source>
        <dbReference type="Proteomes" id="UP000001542"/>
    </source>
</evidence>
<feature type="compositionally biased region" description="Polar residues" evidence="6">
    <location>
        <begin position="131"/>
        <end position="142"/>
    </location>
</feature>
<dbReference type="SUPFAM" id="SSF57863">
    <property type="entry name" value="ArfGap/RecO-like zinc finger"/>
    <property type="match status" value="1"/>
</dbReference>
<reference evidence="8" key="2">
    <citation type="journal article" date="2007" name="Science">
        <title>Draft genome sequence of the sexually transmitted pathogen Trichomonas vaginalis.</title>
        <authorList>
            <person name="Carlton J.M."/>
            <person name="Hirt R.P."/>
            <person name="Silva J.C."/>
            <person name="Delcher A.L."/>
            <person name="Schatz M."/>
            <person name="Zhao Q."/>
            <person name="Wortman J.R."/>
            <person name="Bidwell S.L."/>
            <person name="Alsmark U.C.M."/>
            <person name="Besteiro S."/>
            <person name="Sicheritz-Ponten T."/>
            <person name="Noel C.J."/>
            <person name="Dacks J.B."/>
            <person name="Foster P.G."/>
            <person name="Simillion C."/>
            <person name="Van de Peer Y."/>
            <person name="Miranda-Saavedra D."/>
            <person name="Barton G.J."/>
            <person name="Westrop G.D."/>
            <person name="Mueller S."/>
            <person name="Dessi D."/>
            <person name="Fiori P.L."/>
            <person name="Ren Q."/>
            <person name="Paulsen I."/>
            <person name="Zhang H."/>
            <person name="Bastida-Corcuera F.D."/>
            <person name="Simoes-Barbosa A."/>
            <person name="Brown M.T."/>
            <person name="Hayes R.D."/>
            <person name="Mukherjee M."/>
            <person name="Okumura C.Y."/>
            <person name="Schneider R."/>
            <person name="Smith A.J."/>
            <person name="Vanacova S."/>
            <person name="Villalvazo M."/>
            <person name="Haas B.J."/>
            <person name="Pertea M."/>
            <person name="Feldblyum T.V."/>
            <person name="Utterback T.R."/>
            <person name="Shu C.L."/>
            <person name="Osoegawa K."/>
            <person name="de Jong P.J."/>
            <person name="Hrdy I."/>
            <person name="Horvathova L."/>
            <person name="Zubacova Z."/>
            <person name="Dolezal P."/>
            <person name="Malik S.B."/>
            <person name="Logsdon J.M. Jr."/>
            <person name="Henze K."/>
            <person name="Gupta A."/>
            <person name="Wang C.C."/>
            <person name="Dunne R.L."/>
            <person name="Upcroft J.A."/>
            <person name="Upcroft P."/>
            <person name="White O."/>
            <person name="Salzberg S.L."/>
            <person name="Tang P."/>
            <person name="Chiu C.-H."/>
            <person name="Lee Y.-S."/>
            <person name="Embley T.M."/>
            <person name="Coombs G.H."/>
            <person name="Mottram J.C."/>
            <person name="Tachezy J."/>
            <person name="Fraser-Liggett C.M."/>
            <person name="Johnson P.J."/>
        </authorList>
    </citation>
    <scope>NUCLEOTIDE SEQUENCE [LARGE SCALE GENOMIC DNA]</scope>
    <source>
        <strain evidence="8">G3</strain>
    </source>
</reference>
<organism evidence="8 9">
    <name type="scientific">Trichomonas vaginalis (strain ATCC PRA-98 / G3)</name>
    <dbReference type="NCBI Taxonomy" id="412133"/>
    <lineage>
        <taxon>Eukaryota</taxon>
        <taxon>Metamonada</taxon>
        <taxon>Parabasalia</taxon>
        <taxon>Trichomonadida</taxon>
        <taxon>Trichomonadidae</taxon>
        <taxon>Trichomonas</taxon>
    </lineage>
</organism>
<dbReference type="RefSeq" id="XP_001328735.1">
    <property type="nucleotide sequence ID" value="XM_001328700.1"/>
</dbReference>
<evidence type="ECO:0000259" key="7">
    <source>
        <dbReference type="PROSITE" id="PS50115"/>
    </source>
</evidence>
<feature type="region of interest" description="Disordered" evidence="6">
    <location>
        <begin position="349"/>
        <end position="417"/>
    </location>
</feature>
<evidence type="ECO:0000256" key="2">
    <source>
        <dbReference type="ARBA" id="ARBA00022723"/>
    </source>
</evidence>
<feature type="compositionally biased region" description="Acidic residues" evidence="6">
    <location>
        <begin position="279"/>
        <end position="289"/>
    </location>
</feature>
<evidence type="ECO:0000256" key="3">
    <source>
        <dbReference type="ARBA" id="ARBA00022771"/>
    </source>
</evidence>
<keyword evidence="2" id="KW-0479">Metal-binding</keyword>
<dbReference type="InterPro" id="IPR001164">
    <property type="entry name" value="ArfGAP_dom"/>
</dbReference>
<keyword evidence="1" id="KW-0343">GTPase activation</keyword>
<dbReference type="GO" id="GO:0005096">
    <property type="term" value="F:GTPase activator activity"/>
    <property type="evidence" value="ECO:0000318"/>
    <property type="project" value="GO_Central"/>
</dbReference>
<accession>A2DSW3</accession>
<evidence type="ECO:0000256" key="6">
    <source>
        <dbReference type="SAM" id="MobiDB-lite"/>
    </source>
</evidence>
<evidence type="ECO:0000256" key="1">
    <source>
        <dbReference type="ARBA" id="ARBA00022468"/>
    </source>
</evidence>
<feature type="compositionally biased region" description="Polar residues" evidence="6">
    <location>
        <begin position="200"/>
        <end position="216"/>
    </location>
</feature>
<dbReference type="Gene3D" id="1.10.220.150">
    <property type="entry name" value="Arf GTPase activating protein"/>
    <property type="match status" value="1"/>
</dbReference>
<feature type="compositionally biased region" description="Basic and acidic residues" evidence="6">
    <location>
        <begin position="177"/>
        <end position="189"/>
    </location>
</feature>
<dbReference type="VEuPathDB" id="TrichDB:TVAGG3_0962790"/>
<dbReference type="InterPro" id="IPR038508">
    <property type="entry name" value="ArfGAP_dom_sf"/>
</dbReference>
<keyword evidence="4" id="KW-0862">Zinc</keyword>
<dbReference type="PRINTS" id="PR00405">
    <property type="entry name" value="REVINTRACTNG"/>
</dbReference>
<dbReference type="STRING" id="5722.A2DSW3"/>
<keyword evidence="9" id="KW-1185">Reference proteome</keyword>
<dbReference type="SMART" id="SM00105">
    <property type="entry name" value="ArfGap"/>
    <property type="match status" value="1"/>
</dbReference>
<dbReference type="FunFam" id="1.10.220.150:FF:000009">
    <property type="entry name" value="stromal membrane-associated protein 1 isoform X1"/>
    <property type="match status" value="1"/>
</dbReference>
<dbReference type="InterPro" id="IPR051718">
    <property type="entry name" value="ARF_GTPase-activating"/>
</dbReference>
<evidence type="ECO:0000313" key="8">
    <source>
        <dbReference type="EMBL" id="EAY16512.1"/>
    </source>
</evidence>
<dbReference type="EMBL" id="DS113241">
    <property type="protein sequence ID" value="EAY16512.1"/>
    <property type="molecule type" value="Genomic_DNA"/>
</dbReference>
<dbReference type="GO" id="GO:0008270">
    <property type="term" value="F:zinc ion binding"/>
    <property type="evidence" value="ECO:0007669"/>
    <property type="project" value="UniProtKB-KW"/>
</dbReference>
<feature type="domain" description="Arf-GAP" evidence="7">
    <location>
        <begin position="1"/>
        <end position="126"/>
    </location>
</feature>
<dbReference type="GO" id="GO:0005737">
    <property type="term" value="C:cytoplasm"/>
    <property type="evidence" value="ECO:0000318"/>
    <property type="project" value="GO_Central"/>
</dbReference>
<dbReference type="KEGG" id="tva:4774522"/>
<dbReference type="OrthoDB" id="73919at2759"/>
<dbReference type="VEuPathDB" id="TrichDB:TVAG_348220"/>
<dbReference type="eggNOG" id="KOG0703">
    <property type="taxonomic scope" value="Eukaryota"/>
</dbReference>
<dbReference type="PANTHER" id="PTHR45705:SF1">
    <property type="entry name" value="FI20236P1"/>
    <property type="match status" value="1"/>
</dbReference>
<dbReference type="AlphaFoldDB" id="A2DSW3"/>
<dbReference type="PANTHER" id="PTHR45705">
    <property type="entry name" value="FI20236P1"/>
    <property type="match status" value="1"/>
</dbReference>
<gene>
    <name evidence="8" type="ORF">TVAG_348220</name>
</gene>
<dbReference type="CDD" id="cd08204">
    <property type="entry name" value="ArfGap"/>
    <property type="match status" value="1"/>
</dbReference>
<feature type="compositionally biased region" description="Low complexity" evidence="6">
    <location>
        <begin position="240"/>
        <end position="252"/>
    </location>
</feature>
<feature type="compositionally biased region" description="Basic and acidic residues" evidence="6">
    <location>
        <begin position="259"/>
        <end position="278"/>
    </location>
</feature>
<name>A2DSW3_TRIV3</name>
<dbReference type="SMR" id="A2DSW3"/>
<sequence length="417" mass="47861">MSEALRSIQLLLRDPDNRICADCKAKQSEWASTGLGVFICIDCSGVHRSLGTHITLVRSCTLDSWSMNSVRRMQAIGNKIANQYWEANLTDDVKPPGAGNISEITRYIKLKYITKKWAAEGLSPNQIIDNANQPQPKQQHFNVNKHHHKQEKKQQTLAERIKSMKNKNQTQISHKVHPLEKFTPKQERDPFDDEGPFSAQEESQTIQKTNVANTVSEKTEENTFEINNNQDNKPKSRDFSQINQNLNQLSNLTPTETVQSEKESTEIHTTDNSPKNEKEEIDPFDDDDFFSEPKPKSAAAKMIMMGQNPALIQRNKSTTTILKKEIQQKSESLPPQRPMSAQQRLENFFNEETERSPIAQKPNIIRSGNRFKKAKAEESKNKPSYRIQQKIERRKRQVGLQKQNLEDDDDSSHEQLI</sequence>
<dbReference type="InterPro" id="IPR037278">
    <property type="entry name" value="ARFGAP/RecO"/>
</dbReference>
<keyword evidence="3 5" id="KW-0863">Zinc-finger</keyword>
<reference evidence="8" key="1">
    <citation type="submission" date="2006-10" db="EMBL/GenBank/DDBJ databases">
        <authorList>
            <person name="Amadeo P."/>
            <person name="Zhao Q."/>
            <person name="Wortman J."/>
            <person name="Fraser-Liggett C."/>
            <person name="Carlton J."/>
        </authorList>
    </citation>
    <scope>NUCLEOTIDE SEQUENCE</scope>
    <source>
        <strain evidence="8">G3</strain>
    </source>
</reference>
<proteinExistence type="predicted"/>
<dbReference type="Pfam" id="PF01412">
    <property type="entry name" value="ArfGap"/>
    <property type="match status" value="1"/>
</dbReference>
<dbReference type="PROSITE" id="PS50115">
    <property type="entry name" value="ARFGAP"/>
    <property type="match status" value="1"/>
</dbReference>
<dbReference type="InParanoid" id="A2DSW3"/>
<protein>
    <submittedName>
        <fullName evidence="8">ARF GAP-like zinc finger-containing protein</fullName>
    </submittedName>
</protein>
<dbReference type="OMA" id="TTNFAYQ"/>
<evidence type="ECO:0000256" key="5">
    <source>
        <dbReference type="PROSITE-ProRule" id="PRU00288"/>
    </source>
</evidence>
<dbReference type="Proteomes" id="UP000001542">
    <property type="component" value="Unassembled WGS sequence"/>
</dbReference>
<feature type="region of interest" description="Disordered" evidence="6">
    <location>
        <begin position="131"/>
        <end position="289"/>
    </location>
</feature>
<evidence type="ECO:0000256" key="4">
    <source>
        <dbReference type="ARBA" id="ARBA00022833"/>
    </source>
</evidence>